<gene>
    <name evidence="2" type="ORF">ENSA5_21990</name>
</gene>
<comment type="caution">
    <text evidence="2">The sequence shown here is derived from an EMBL/GenBank/DDBJ whole genome shotgun (WGS) entry which is preliminary data.</text>
</comment>
<organism evidence="2 3">
    <name type="scientific">Enhygromyxa salina</name>
    <dbReference type="NCBI Taxonomy" id="215803"/>
    <lineage>
        <taxon>Bacteria</taxon>
        <taxon>Pseudomonadati</taxon>
        <taxon>Myxococcota</taxon>
        <taxon>Polyangia</taxon>
        <taxon>Nannocystales</taxon>
        <taxon>Nannocystaceae</taxon>
        <taxon>Enhygromyxa</taxon>
    </lineage>
</organism>
<dbReference type="AlphaFoldDB" id="A0A2S9YBR2"/>
<dbReference type="Proteomes" id="UP000237968">
    <property type="component" value="Unassembled WGS sequence"/>
</dbReference>
<protein>
    <submittedName>
        <fullName evidence="2">Uncharacterized protein</fullName>
    </submittedName>
</protein>
<accession>A0A2S9YBR2</accession>
<feature type="transmembrane region" description="Helical" evidence="1">
    <location>
        <begin position="20"/>
        <end position="39"/>
    </location>
</feature>
<sequence>MISSKENVVTLHRPNSLGELLGLWAGGLMAPSYALGSLVRQARIFHPRGVYFKAEVDVADEIDPQFEALADGLTKGDTMVRLSTGFWSMGRLMLPDILGVSVRFNAAADAGYVAQDGSQDLLMVTSKFLLTLPIAALLTNSRDFLANDYHGMGKYSLVGKPNMYLRLRSMIQSSNSSRDRYDKIRTDVADGDVVFTLEAASRLEPSRWYPLVQIRLVSELTIDDRVTMFWPFRTGLGIRPEGFTQFLRPAPYLASQWARNAGG</sequence>
<name>A0A2S9YBR2_9BACT</name>
<evidence type="ECO:0000256" key="1">
    <source>
        <dbReference type="SAM" id="Phobius"/>
    </source>
</evidence>
<keyword evidence="1" id="KW-0812">Transmembrane</keyword>
<keyword evidence="3" id="KW-1185">Reference proteome</keyword>
<proteinExistence type="predicted"/>
<dbReference type="EMBL" id="PVNK01000114">
    <property type="protein sequence ID" value="PRQ02554.1"/>
    <property type="molecule type" value="Genomic_DNA"/>
</dbReference>
<evidence type="ECO:0000313" key="3">
    <source>
        <dbReference type="Proteomes" id="UP000237968"/>
    </source>
</evidence>
<dbReference type="RefSeq" id="WP_146155569.1">
    <property type="nucleotide sequence ID" value="NZ_PVNK01000114.1"/>
</dbReference>
<keyword evidence="1" id="KW-0472">Membrane</keyword>
<dbReference type="OrthoDB" id="5525765at2"/>
<reference evidence="2 3" key="1">
    <citation type="submission" date="2018-03" db="EMBL/GenBank/DDBJ databases">
        <title>Draft Genome Sequences of the Obligatory Marine Myxobacteria Enhygromyxa salina SWB005.</title>
        <authorList>
            <person name="Poehlein A."/>
            <person name="Moghaddam J.A."/>
            <person name="Harms H."/>
            <person name="Alanjari M."/>
            <person name="Koenig G.M."/>
            <person name="Daniel R."/>
            <person name="Schaeberle T.F."/>
        </authorList>
    </citation>
    <scope>NUCLEOTIDE SEQUENCE [LARGE SCALE GENOMIC DNA]</scope>
    <source>
        <strain evidence="2 3">SWB005</strain>
    </source>
</reference>
<evidence type="ECO:0000313" key="2">
    <source>
        <dbReference type="EMBL" id="PRQ02554.1"/>
    </source>
</evidence>
<keyword evidence="1" id="KW-1133">Transmembrane helix</keyword>